<evidence type="ECO:0000313" key="3">
    <source>
        <dbReference type="EMBL" id="MFH8546269.1"/>
    </source>
</evidence>
<feature type="transmembrane region" description="Helical" evidence="2">
    <location>
        <begin position="33"/>
        <end position="66"/>
    </location>
</feature>
<reference evidence="3 4" key="1">
    <citation type="submission" date="2024-10" db="EMBL/GenBank/DDBJ databases">
        <title>The Natural Products Discovery Center: Release of the First 8490 Sequenced Strains for Exploring Actinobacteria Biosynthetic Diversity.</title>
        <authorList>
            <person name="Kalkreuter E."/>
            <person name="Kautsar S.A."/>
            <person name="Yang D."/>
            <person name="Bader C.D."/>
            <person name="Teijaro C.N."/>
            <person name="Fluegel L."/>
            <person name="Davis C.M."/>
            <person name="Simpson J.R."/>
            <person name="Lauterbach L."/>
            <person name="Steele A.D."/>
            <person name="Gui C."/>
            <person name="Meng S."/>
            <person name="Li G."/>
            <person name="Viehrig K."/>
            <person name="Ye F."/>
            <person name="Su P."/>
            <person name="Kiefer A.F."/>
            <person name="Nichols A."/>
            <person name="Cepeda A.J."/>
            <person name="Yan W."/>
            <person name="Fan B."/>
            <person name="Jiang Y."/>
            <person name="Adhikari A."/>
            <person name="Zheng C.-J."/>
            <person name="Schuster L."/>
            <person name="Cowan T.M."/>
            <person name="Smanski M.J."/>
            <person name="Chevrette M.G."/>
            <person name="De Carvalho L.P.S."/>
            <person name="Shen B."/>
        </authorList>
    </citation>
    <scope>NUCLEOTIDE SEQUENCE [LARGE SCALE GENOMIC DNA]</scope>
    <source>
        <strain evidence="3 4">NPDC017990</strain>
    </source>
</reference>
<organism evidence="3 4">
    <name type="scientific">Streptomyces longisporoflavus</name>
    <dbReference type="NCBI Taxonomy" id="28044"/>
    <lineage>
        <taxon>Bacteria</taxon>
        <taxon>Bacillati</taxon>
        <taxon>Actinomycetota</taxon>
        <taxon>Actinomycetes</taxon>
        <taxon>Kitasatosporales</taxon>
        <taxon>Streptomycetaceae</taxon>
        <taxon>Streptomyces</taxon>
    </lineage>
</organism>
<sequence>MTAPTERAPEGSGTRGGTRAPDAGEKTFLGQQFILHLAAMLVLVAVAVWGGTAATVTAATLFIAYASTMTGRAAKSERPEAAQHLRAFLGAMFVALLVGVVAWGIRSSVLAAQPVDVTPRARLTGATLDADGTARLTVKADPGDSGELRVTFAARDGVAGGSPCLALSSLRFQGTDIAAKGPVGLKRTLTTTLDLVDGTGPEVSADIRLDDGDDCRVSLTLEKAEYRR</sequence>
<keyword evidence="2" id="KW-1133">Transmembrane helix</keyword>
<keyword evidence="2" id="KW-0472">Membrane</keyword>
<evidence type="ECO:0000256" key="1">
    <source>
        <dbReference type="SAM" id="MobiDB-lite"/>
    </source>
</evidence>
<gene>
    <name evidence="3" type="ORF">ACH4F9_14815</name>
</gene>
<name>A0ABW7QMR8_9ACTN</name>
<comment type="caution">
    <text evidence="3">The sequence shown here is derived from an EMBL/GenBank/DDBJ whole genome shotgun (WGS) entry which is preliminary data.</text>
</comment>
<keyword evidence="2" id="KW-0812">Transmembrane</keyword>
<evidence type="ECO:0000256" key="2">
    <source>
        <dbReference type="SAM" id="Phobius"/>
    </source>
</evidence>
<feature type="region of interest" description="Disordered" evidence="1">
    <location>
        <begin position="1"/>
        <end position="23"/>
    </location>
</feature>
<feature type="transmembrane region" description="Helical" evidence="2">
    <location>
        <begin position="87"/>
        <end position="105"/>
    </location>
</feature>
<dbReference type="EMBL" id="JBIRGQ010000003">
    <property type="protein sequence ID" value="MFH8546269.1"/>
    <property type="molecule type" value="Genomic_DNA"/>
</dbReference>
<protein>
    <recommendedName>
        <fullName evidence="5">Integral membrane protein</fullName>
    </recommendedName>
</protein>
<dbReference type="Proteomes" id="UP001610818">
    <property type="component" value="Unassembled WGS sequence"/>
</dbReference>
<proteinExistence type="predicted"/>
<keyword evidence="4" id="KW-1185">Reference proteome</keyword>
<accession>A0ABW7QMR8</accession>
<dbReference type="RefSeq" id="WP_397711785.1">
    <property type="nucleotide sequence ID" value="NZ_JBIRGN010000003.1"/>
</dbReference>
<evidence type="ECO:0000313" key="4">
    <source>
        <dbReference type="Proteomes" id="UP001610818"/>
    </source>
</evidence>
<evidence type="ECO:0008006" key="5">
    <source>
        <dbReference type="Google" id="ProtNLM"/>
    </source>
</evidence>